<dbReference type="AlphaFoldDB" id="A0A183TT76"/>
<evidence type="ECO:0000313" key="2">
    <source>
        <dbReference type="Proteomes" id="UP000275846"/>
    </source>
</evidence>
<dbReference type="EMBL" id="UYSU01048648">
    <property type="protein sequence ID" value="VDM06061.1"/>
    <property type="molecule type" value="Genomic_DNA"/>
</dbReference>
<name>A0A183TT76_SCHSO</name>
<reference evidence="1 2" key="2">
    <citation type="submission" date="2018-11" db="EMBL/GenBank/DDBJ databases">
        <authorList>
            <consortium name="Pathogen Informatics"/>
        </authorList>
    </citation>
    <scope>NUCLEOTIDE SEQUENCE [LARGE SCALE GENOMIC DNA]</scope>
    <source>
        <strain evidence="1 2">NST_G2</strain>
    </source>
</reference>
<reference evidence="3" key="1">
    <citation type="submission" date="2016-06" db="UniProtKB">
        <authorList>
            <consortium name="WormBaseParasite"/>
        </authorList>
    </citation>
    <scope>IDENTIFICATION</scope>
</reference>
<accession>A0A183TT76</accession>
<gene>
    <name evidence="1" type="ORF">SSLN_LOCUS19675</name>
</gene>
<dbReference type="Proteomes" id="UP000275846">
    <property type="component" value="Unassembled WGS sequence"/>
</dbReference>
<evidence type="ECO:0000313" key="3">
    <source>
        <dbReference type="WBParaSite" id="SSLN_0002040601-mRNA-1"/>
    </source>
</evidence>
<dbReference type="OrthoDB" id="10583296at2759"/>
<organism evidence="3">
    <name type="scientific">Schistocephalus solidus</name>
    <name type="common">Tapeworm</name>
    <dbReference type="NCBI Taxonomy" id="70667"/>
    <lineage>
        <taxon>Eukaryota</taxon>
        <taxon>Metazoa</taxon>
        <taxon>Spiralia</taxon>
        <taxon>Lophotrochozoa</taxon>
        <taxon>Platyhelminthes</taxon>
        <taxon>Cestoda</taxon>
        <taxon>Eucestoda</taxon>
        <taxon>Diphyllobothriidea</taxon>
        <taxon>Diphyllobothriidae</taxon>
        <taxon>Schistocephalus</taxon>
    </lineage>
</organism>
<dbReference type="STRING" id="70667.A0A183TT76"/>
<dbReference type="WBParaSite" id="SSLN_0002040601-mRNA-1">
    <property type="protein sequence ID" value="SSLN_0002040601-mRNA-1"/>
    <property type="gene ID" value="SSLN_0002040601"/>
</dbReference>
<protein>
    <submittedName>
        <fullName evidence="3">SAM-dependent methyltransferase</fullName>
    </submittedName>
</protein>
<sequence length="93" mass="10513">DVGTDYTFFWSDRPKAERRDAGVAFAIRNDIVGRLPCLLQGINDRLMSLRLPLRGYKFATILSAYAPAMTRSDALKDKFYEDLHALLFTGLAN</sequence>
<keyword evidence="2" id="KW-1185">Reference proteome</keyword>
<proteinExistence type="predicted"/>
<evidence type="ECO:0000313" key="1">
    <source>
        <dbReference type="EMBL" id="VDM06061.1"/>
    </source>
</evidence>